<evidence type="ECO:0000313" key="1">
    <source>
        <dbReference type="EMBL" id="KAK9789238.1"/>
    </source>
</evidence>
<proteinExistence type="predicted"/>
<dbReference type="AlphaFoldDB" id="A0AAW1NPF7"/>
<sequence length="204" mass="21681">MNCLLETLGSLQPRLRRSCATPAVAFVVAAIPALLEARRTAIQTQQLLAALEKELPETAAAMRLASLEMADCIEEFSGLSNDISTGVRASAAMLTGTHTNLQQGGALLGTAVNSLLLPELRKRSPALRDSLEAQLLATSRMRHNVILGGQMAAAASLAMKRAKVGMASVGLMQRAGGLLSFTNARWLQRARLRQRGSVLQPPSV</sequence>
<accession>A0AAW1NPF7</accession>
<gene>
    <name evidence="1" type="ORF">WJX73_009027</name>
</gene>
<dbReference type="Proteomes" id="UP001465755">
    <property type="component" value="Unassembled WGS sequence"/>
</dbReference>
<dbReference type="PANTHER" id="PTHR33825:SF5">
    <property type="entry name" value="TRANSMEMBRANE PROTEIN"/>
    <property type="match status" value="1"/>
</dbReference>
<evidence type="ECO:0000313" key="2">
    <source>
        <dbReference type="Proteomes" id="UP001465755"/>
    </source>
</evidence>
<keyword evidence="2" id="KW-1185">Reference proteome</keyword>
<organism evidence="1 2">
    <name type="scientific">Symbiochloris irregularis</name>
    <dbReference type="NCBI Taxonomy" id="706552"/>
    <lineage>
        <taxon>Eukaryota</taxon>
        <taxon>Viridiplantae</taxon>
        <taxon>Chlorophyta</taxon>
        <taxon>core chlorophytes</taxon>
        <taxon>Trebouxiophyceae</taxon>
        <taxon>Trebouxiales</taxon>
        <taxon>Trebouxiaceae</taxon>
        <taxon>Symbiochloris</taxon>
    </lineage>
</organism>
<name>A0AAW1NPF7_9CHLO</name>
<dbReference type="PANTHER" id="PTHR33825">
    <property type="entry name" value="CHITINASE-LIKE PROTEIN"/>
    <property type="match status" value="1"/>
</dbReference>
<comment type="caution">
    <text evidence="1">The sequence shown here is derived from an EMBL/GenBank/DDBJ whole genome shotgun (WGS) entry which is preliminary data.</text>
</comment>
<dbReference type="EMBL" id="JALJOQ010000211">
    <property type="protein sequence ID" value="KAK9789238.1"/>
    <property type="molecule type" value="Genomic_DNA"/>
</dbReference>
<reference evidence="1 2" key="1">
    <citation type="journal article" date="2024" name="Nat. Commun.">
        <title>Phylogenomics reveals the evolutionary origins of lichenization in chlorophyte algae.</title>
        <authorList>
            <person name="Puginier C."/>
            <person name="Libourel C."/>
            <person name="Otte J."/>
            <person name="Skaloud P."/>
            <person name="Haon M."/>
            <person name="Grisel S."/>
            <person name="Petersen M."/>
            <person name="Berrin J.G."/>
            <person name="Delaux P.M."/>
            <person name="Dal Grande F."/>
            <person name="Keller J."/>
        </authorList>
    </citation>
    <scope>NUCLEOTIDE SEQUENCE [LARGE SCALE GENOMIC DNA]</scope>
    <source>
        <strain evidence="1 2">SAG 2036</strain>
    </source>
</reference>
<protein>
    <submittedName>
        <fullName evidence="1">Uncharacterized protein</fullName>
    </submittedName>
</protein>